<dbReference type="Proteomes" id="UP000321201">
    <property type="component" value="Unassembled WGS sequence"/>
</dbReference>
<sequence length="329" mass="37559">MFNWNNYITEESVRAFESLCGCRLAQDYYADNEEMLAKLAAGATGYDLLVPTGNAVEALIKSDQLRPLDKSKLPNLVNIKPQFLNPWFDPGNRYSVPYMYTLTILGYNRQKVQALGLPTDTWALIFDPRYLRRIKGKVTVLDSQRELFAAALIYLGYDANESDEKKLKEARDLIIEAKPYWATFNAGSYFKELAIGNIWVAHGYSNDFYTAQQDAKAAGRPFTIGYSTPKEGAVFALDNLVIHKTGQRPDLAHLFINFWLEGQAPAAITNEIGAGNPNMRAMQFIKPEIAANRDLFPDAEQFKRLHDLRDYDRKTRRLLNRLWVEVKVR</sequence>
<evidence type="ECO:0000256" key="3">
    <source>
        <dbReference type="ARBA" id="ARBA00022729"/>
    </source>
</evidence>
<evidence type="ECO:0000313" key="6">
    <source>
        <dbReference type="Proteomes" id="UP000321201"/>
    </source>
</evidence>
<dbReference type="Pfam" id="PF13416">
    <property type="entry name" value="SBP_bac_8"/>
    <property type="match status" value="1"/>
</dbReference>
<comment type="caution">
    <text evidence="5">The sequence shown here is derived from an EMBL/GenBank/DDBJ whole genome shotgun (WGS) entry which is preliminary data.</text>
</comment>
<dbReference type="AlphaFoldDB" id="A0A5C7EMV6"/>
<dbReference type="PRINTS" id="PR00909">
    <property type="entry name" value="SPERMDNBNDNG"/>
</dbReference>
<keyword evidence="3" id="KW-0732">Signal</keyword>
<dbReference type="OrthoDB" id="9769319at2"/>
<dbReference type="EMBL" id="VPFL01000001">
    <property type="protein sequence ID" value="TXF13833.1"/>
    <property type="molecule type" value="Genomic_DNA"/>
</dbReference>
<keyword evidence="6" id="KW-1185">Reference proteome</keyword>
<protein>
    <submittedName>
        <fullName evidence="5">Spermidine/putrescine ABC transporter substrate-binding protein</fullName>
    </submittedName>
</protein>
<proteinExistence type="predicted"/>
<evidence type="ECO:0000256" key="2">
    <source>
        <dbReference type="ARBA" id="ARBA00022448"/>
    </source>
</evidence>
<dbReference type="GO" id="GO:0019808">
    <property type="term" value="F:polyamine binding"/>
    <property type="evidence" value="ECO:0007669"/>
    <property type="project" value="InterPro"/>
</dbReference>
<dbReference type="FunCoup" id="A0A5C7EMV6">
    <property type="interactions" value="97"/>
</dbReference>
<dbReference type="InterPro" id="IPR006059">
    <property type="entry name" value="SBP"/>
</dbReference>
<evidence type="ECO:0000256" key="4">
    <source>
        <dbReference type="ARBA" id="ARBA00022764"/>
    </source>
</evidence>
<dbReference type="SUPFAM" id="SSF53850">
    <property type="entry name" value="Periplasmic binding protein-like II"/>
    <property type="match status" value="1"/>
</dbReference>
<organism evidence="5 6">
    <name type="scientific">Pelomicrobium methylotrophicum</name>
    <dbReference type="NCBI Taxonomy" id="2602750"/>
    <lineage>
        <taxon>Bacteria</taxon>
        <taxon>Pseudomonadati</taxon>
        <taxon>Pseudomonadota</taxon>
        <taxon>Hydrogenophilia</taxon>
        <taxon>Hydrogenophilia incertae sedis</taxon>
        <taxon>Pelomicrobium</taxon>
    </lineage>
</organism>
<evidence type="ECO:0000313" key="5">
    <source>
        <dbReference type="EMBL" id="TXF13833.1"/>
    </source>
</evidence>
<dbReference type="Gene3D" id="3.40.190.10">
    <property type="entry name" value="Periplasmic binding protein-like II"/>
    <property type="match status" value="2"/>
</dbReference>
<dbReference type="InterPro" id="IPR001188">
    <property type="entry name" value="Sperm_putr-bd"/>
</dbReference>
<gene>
    <name evidence="5" type="ORF">FR698_01380</name>
</gene>
<dbReference type="GO" id="GO:0042597">
    <property type="term" value="C:periplasmic space"/>
    <property type="evidence" value="ECO:0007669"/>
    <property type="project" value="UniProtKB-SubCell"/>
</dbReference>
<name>A0A5C7EMV6_9PROT</name>
<dbReference type="PANTHER" id="PTHR30222:SF17">
    <property type="entry name" value="SPERMIDINE_PUTRESCINE-BINDING PERIPLASMIC PROTEIN"/>
    <property type="match status" value="1"/>
</dbReference>
<reference evidence="5 6" key="1">
    <citation type="submission" date="2019-08" db="EMBL/GenBank/DDBJ databases">
        <title>Pelomicrobium methylotrophicum gen. nov., sp. nov. a moderately thermophilic, facultatively anaerobic, lithoautotrophic and methylotrophic bacterium isolated from a terrestrial mud volcano.</title>
        <authorList>
            <person name="Slobodkina G.B."/>
            <person name="Merkel A.Y."/>
            <person name="Slobodkin A.I."/>
        </authorList>
    </citation>
    <scope>NUCLEOTIDE SEQUENCE [LARGE SCALE GENOMIC DNA]</scope>
    <source>
        <strain evidence="5 6">SM250</strain>
    </source>
</reference>
<dbReference type="PANTHER" id="PTHR30222">
    <property type="entry name" value="SPERMIDINE/PUTRESCINE-BINDING PERIPLASMIC PROTEIN"/>
    <property type="match status" value="1"/>
</dbReference>
<dbReference type="CDD" id="cd13590">
    <property type="entry name" value="PBP2_PotD_PotF_like"/>
    <property type="match status" value="1"/>
</dbReference>
<keyword evidence="4" id="KW-0574">Periplasm</keyword>
<accession>A0A5C7EMV6</accession>
<dbReference type="PIRSF" id="PIRSF019574">
    <property type="entry name" value="Periplasmic_polyamine_BP"/>
    <property type="match status" value="1"/>
</dbReference>
<evidence type="ECO:0000256" key="1">
    <source>
        <dbReference type="ARBA" id="ARBA00004418"/>
    </source>
</evidence>
<dbReference type="InParanoid" id="A0A5C7EMV6"/>
<keyword evidence="2" id="KW-0813">Transport</keyword>
<dbReference type="GO" id="GO:0015846">
    <property type="term" value="P:polyamine transport"/>
    <property type="evidence" value="ECO:0007669"/>
    <property type="project" value="InterPro"/>
</dbReference>
<comment type="subcellular location">
    <subcellularLocation>
        <location evidence="1">Periplasm</location>
    </subcellularLocation>
</comment>